<feature type="transmembrane region" description="Helical" evidence="14">
    <location>
        <begin position="44"/>
        <end position="62"/>
    </location>
</feature>
<evidence type="ECO:0000256" key="13">
    <source>
        <dbReference type="ARBA" id="ARBA00023136"/>
    </source>
</evidence>
<dbReference type="Proteomes" id="UP000707138">
    <property type="component" value="Unassembled WGS sequence"/>
</dbReference>
<keyword evidence="8" id="KW-0547">Nucleotide-binding</keyword>
<evidence type="ECO:0000256" key="9">
    <source>
        <dbReference type="ARBA" id="ARBA00022777"/>
    </source>
</evidence>
<keyword evidence="5" id="KW-0597">Phosphoprotein</keyword>
<dbReference type="SMART" id="SM00387">
    <property type="entry name" value="HATPase_c"/>
    <property type="match status" value="1"/>
</dbReference>
<dbReference type="SUPFAM" id="SSF55781">
    <property type="entry name" value="GAF domain-like"/>
    <property type="match status" value="1"/>
</dbReference>
<sequence length="572" mass="62569">MTVEVLLFEMIKRISIAVVLGLIVSQMRFFDRLIAHKLSTKDSTIFIIIFAGIAIAGTYAGIPIDDALANSRMVGIMAAGLIAGPRIGGIVGLLAGIHRYSLGGFTALACAISSILEGLLAGVIYRYSPRTPIPAGWALLIGCIGELLQMTIILLVATPFALAYHLVSEIALPMTIANSIGLSLFIKIIKDSMHRREILKASQSQSLLAIARQSVSYLRQGLTPDTATAVVKIIKKHTAYAAVSVTDTERVLAYIGAEANHHGPERPHPLTSVTVESLRTGKIHIAYNHDEIGCNVPHCTLQSALVVPLTIKDTIIGSLKLYYTEPSRIPDASDIAFAQGLADLFSTQLELTEIDRQAKLTEEAKMQALHTQINPHFLFNTLNTISSLIRTNPEAARRLLIKFSQLFRFTLQYTGRIISFQKEWEQVSAFLEIAVARHGDRLFVTHTIDPALFAYGIPSLTLQPIIENAIKHGLQPREEGGSISILGAVDGDDMVITVIDDGVGFDNDPTYYLEHPPEGHIGISNVHKRLQGIYGKKYGLSITSEPEEGTQITIRLPRELPEEATRRHISTI</sequence>
<dbReference type="Pfam" id="PF02518">
    <property type="entry name" value="HATPase_c"/>
    <property type="match status" value="1"/>
</dbReference>
<dbReference type="InterPro" id="IPR010559">
    <property type="entry name" value="Sig_transdc_His_kin_internal"/>
</dbReference>
<feature type="transmembrane region" description="Helical" evidence="14">
    <location>
        <begin position="137"/>
        <end position="164"/>
    </location>
</feature>
<dbReference type="InterPro" id="IPR011620">
    <property type="entry name" value="Sig_transdc_His_kinase_LytS_TM"/>
</dbReference>
<evidence type="ECO:0000259" key="15">
    <source>
        <dbReference type="SMART" id="SM00065"/>
    </source>
</evidence>
<dbReference type="Gene3D" id="3.30.450.40">
    <property type="match status" value="1"/>
</dbReference>
<dbReference type="SMART" id="SM00065">
    <property type="entry name" value="GAF"/>
    <property type="match status" value="1"/>
</dbReference>
<dbReference type="Gene3D" id="1.10.1760.20">
    <property type="match status" value="1"/>
</dbReference>
<evidence type="ECO:0000256" key="8">
    <source>
        <dbReference type="ARBA" id="ARBA00022741"/>
    </source>
</evidence>
<evidence type="ECO:0000256" key="2">
    <source>
        <dbReference type="ARBA" id="ARBA00004651"/>
    </source>
</evidence>
<reference evidence="17 18" key="1">
    <citation type="journal article" date="2021" name="Sci. Rep.">
        <title>The distribution of antibiotic resistance genes in chicken gut microbiota commensals.</title>
        <authorList>
            <person name="Juricova H."/>
            <person name="Matiasovicova J."/>
            <person name="Kubasova T."/>
            <person name="Cejkova D."/>
            <person name="Rychlik I."/>
        </authorList>
    </citation>
    <scope>NUCLEOTIDE SEQUENCE [LARGE SCALE GENOMIC DNA]</scope>
    <source>
        <strain evidence="17 18">An537</strain>
    </source>
</reference>
<feature type="transmembrane region" description="Helical" evidence="14">
    <location>
        <begin position="74"/>
        <end position="97"/>
    </location>
</feature>
<evidence type="ECO:0000256" key="7">
    <source>
        <dbReference type="ARBA" id="ARBA00022692"/>
    </source>
</evidence>
<dbReference type="EMBL" id="JACJLA010000003">
    <property type="protein sequence ID" value="MBM6912148.1"/>
    <property type="molecule type" value="Genomic_DNA"/>
</dbReference>
<dbReference type="InterPro" id="IPR050640">
    <property type="entry name" value="Bact_2-comp_sensor_kinase"/>
</dbReference>
<keyword evidence="4" id="KW-1003">Cell membrane</keyword>
<dbReference type="Pfam" id="PF07694">
    <property type="entry name" value="5TM-5TMR_LYT"/>
    <property type="match status" value="1"/>
</dbReference>
<comment type="catalytic activity">
    <reaction evidence="1">
        <text>ATP + protein L-histidine = ADP + protein N-phospho-L-histidine.</text>
        <dbReference type="EC" id="2.7.13.3"/>
    </reaction>
</comment>
<dbReference type="SUPFAM" id="SSF55874">
    <property type="entry name" value="ATPase domain of HSP90 chaperone/DNA topoisomerase II/histidine kinase"/>
    <property type="match status" value="1"/>
</dbReference>
<feature type="transmembrane region" description="Helical" evidence="14">
    <location>
        <begin position="103"/>
        <end position="125"/>
    </location>
</feature>
<accession>A0ABS2GFV0</accession>
<feature type="transmembrane region" description="Helical" evidence="14">
    <location>
        <begin position="170"/>
        <end position="189"/>
    </location>
</feature>
<evidence type="ECO:0000256" key="1">
    <source>
        <dbReference type="ARBA" id="ARBA00000085"/>
    </source>
</evidence>
<feature type="domain" description="Histidine kinase/HSP90-like ATPase" evidence="16">
    <location>
        <begin position="457"/>
        <end position="560"/>
    </location>
</feature>
<evidence type="ECO:0000313" key="18">
    <source>
        <dbReference type="Proteomes" id="UP000707138"/>
    </source>
</evidence>
<keyword evidence="12" id="KW-0902">Two-component regulatory system</keyword>
<dbReference type="RefSeq" id="WP_205087409.1">
    <property type="nucleotide sequence ID" value="NZ_JACJLA010000003.1"/>
</dbReference>
<evidence type="ECO:0000256" key="5">
    <source>
        <dbReference type="ARBA" id="ARBA00022553"/>
    </source>
</evidence>
<keyword evidence="18" id="KW-1185">Reference proteome</keyword>
<keyword evidence="10" id="KW-0067">ATP-binding</keyword>
<evidence type="ECO:0000256" key="10">
    <source>
        <dbReference type="ARBA" id="ARBA00022840"/>
    </source>
</evidence>
<comment type="caution">
    <text evidence="17">The sequence shown here is derived from an EMBL/GenBank/DDBJ whole genome shotgun (WGS) entry which is preliminary data.</text>
</comment>
<evidence type="ECO:0000256" key="14">
    <source>
        <dbReference type="SAM" id="Phobius"/>
    </source>
</evidence>
<comment type="subcellular location">
    <subcellularLocation>
        <location evidence="2">Cell membrane</location>
        <topology evidence="2">Multi-pass membrane protein</topology>
    </subcellularLocation>
</comment>
<organism evidence="17 18">
    <name type="scientific">Veillonella magna</name>
    <dbReference type="NCBI Taxonomy" id="464322"/>
    <lineage>
        <taxon>Bacteria</taxon>
        <taxon>Bacillati</taxon>
        <taxon>Bacillota</taxon>
        <taxon>Negativicutes</taxon>
        <taxon>Veillonellales</taxon>
        <taxon>Veillonellaceae</taxon>
        <taxon>Veillonella</taxon>
    </lineage>
</organism>
<dbReference type="Pfam" id="PF06580">
    <property type="entry name" value="His_kinase"/>
    <property type="match status" value="1"/>
</dbReference>
<feature type="domain" description="GAF" evidence="15">
    <location>
        <begin position="222"/>
        <end position="359"/>
    </location>
</feature>
<gene>
    <name evidence="17" type="ORF">H6A01_02225</name>
</gene>
<dbReference type="EC" id="2.7.13.3" evidence="3"/>
<evidence type="ECO:0000313" key="17">
    <source>
        <dbReference type="EMBL" id="MBM6912148.1"/>
    </source>
</evidence>
<keyword evidence="7 14" id="KW-0812">Transmembrane</keyword>
<evidence type="ECO:0000256" key="4">
    <source>
        <dbReference type="ARBA" id="ARBA00022475"/>
    </source>
</evidence>
<feature type="transmembrane region" description="Helical" evidence="14">
    <location>
        <begin position="5"/>
        <end position="24"/>
    </location>
</feature>
<dbReference type="PANTHER" id="PTHR34220">
    <property type="entry name" value="SENSOR HISTIDINE KINASE YPDA"/>
    <property type="match status" value="1"/>
</dbReference>
<dbReference type="Gene3D" id="3.30.565.10">
    <property type="entry name" value="Histidine kinase-like ATPase, C-terminal domain"/>
    <property type="match status" value="1"/>
</dbReference>
<dbReference type="PANTHER" id="PTHR34220:SF7">
    <property type="entry name" value="SENSOR HISTIDINE KINASE YPDA"/>
    <property type="match status" value="1"/>
</dbReference>
<keyword evidence="11 14" id="KW-1133">Transmembrane helix</keyword>
<dbReference type="InterPro" id="IPR036890">
    <property type="entry name" value="HATPase_C_sf"/>
</dbReference>
<keyword evidence="13 14" id="KW-0472">Membrane</keyword>
<name>A0ABS2GFV0_9FIRM</name>
<evidence type="ECO:0000256" key="11">
    <source>
        <dbReference type="ARBA" id="ARBA00022989"/>
    </source>
</evidence>
<evidence type="ECO:0000256" key="12">
    <source>
        <dbReference type="ARBA" id="ARBA00023012"/>
    </source>
</evidence>
<evidence type="ECO:0000259" key="16">
    <source>
        <dbReference type="SMART" id="SM00387"/>
    </source>
</evidence>
<protein>
    <recommendedName>
        <fullName evidence="3">histidine kinase</fullName>
        <ecNumber evidence="3">2.7.13.3</ecNumber>
    </recommendedName>
</protein>
<dbReference type="InterPro" id="IPR029016">
    <property type="entry name" value="GAF-like_dom_sf"/>
</dbReference>
<dbReference type="InterPro" id="IPR003018">
    <property type="entry name" value="GAF"/>
</dbReference>
<evidence type="ECO:0000256" key="6">
    <source>
        <dbReference type="ARBA" id="ARBA00022679"/>
    </source>
</evidence>
<evidence type="ECO:0000256" key="3">
    <source>
        <dbReference type="ARBA" id="ARBA00012438"/>
    </source>
</evidence>
<keyword evidence="9 17" id="KW-0418">Kinase</keyword>
<dbReference type="Pfam" id="PF13185">
    <property type="entry name" value="GAF_2"/>
    <property type="match status" value="1"/>
</dbReference>
<keyword evidence="6" id="KW-0808">Transferase</keyword>
<dbReference type="InterPro" id="IPR003594">
    <property type="entry name" value="HATPase_dom"/>
</dbReference>
<proteinExistence type="predicted"/>
<dbReference type="GO" id="GO:0016301">
    <property type="term" value="F:kinase activity"/>
    <property type="evidence" value="ECO:0007669"/>
    <property type="project" value="UniProtKB-KW"/>
</dbReference>